<proteinExistence type="predicted"/>
<comment type="caution">
    <text evidence="3">The sequence shown here is derived from an EMBL/GenBank/DDBJ whole genome shotgun (WGS) entry which is preliminary data.</text>
</comment>
<dbReference type="PROSITE" id="PS51005">
    <property type="entry name" value="NAC"/>
    <property type="match status" value="1"/>
</dbReference>
<dbReference type="Proteomes" id="UP000729402">
    <property type="component" value="Unassembled WGS sequence"/>
</dbReference>
<name>A0A8J5X710_ZIZPA</name>
<reference evidence="3" key="1">
    <citation type="journal article" date="2021" name="bioRxiv">
        <title>Whole Genome Assembly and Annotation of Northern Wild Rice, Zizania palustris L., Supports a Whole Genome Duplication in the Zizania Genus.</title>
        <authorList>
            <person name="Haas M."/>
            <person name="Kono T."/>
            <person name="Macchietto M."/>
            <person name="Millas R."/>
            <person name="McGilp L."/>
            <person name="Shao M."/>
            <person name="Duquette J."/>
            <person name="Hirsch C.N."/>
            <person name="Kimball J."/>
        </authorList>
    </citation>
    <scope>NUCLEOTIDE SEQUENCE</scope>
    <source>
        <tissue evidence="3">Fresh leaf tissue</tissue>
    </source>
</reference>
<dbReference type="OrthoDB" id="693762at2759"/>
<dbReference type="InterPro" id="IPR003441">
    <property type="entry name" value="NAC-dom"/>
</dbReference>
<dbReference type="GO" id="GO:0006355">
    <property type="term" value="P:regulation of DNA-templated transcription"/>
    <property type="evidence" value="ECO:0007669"/>
    <property type="project" value="InterPro"/>
</dbReference>
<keyword evidence="4" id="KW-1185">Reference proteome</keyword>
<dbReference type="AlphaFoldDB" id="A0A8J5X710"/>
<gene>
    <name evidence="3" type="ORF">GUJ93_ZPchr0013g37854</name>
</gene>
<evidence type="ECO:0000313" key="3">
    <source>
        <dbReference type="EMBL" id="KAG8098842.1"/>
    </source>
</evidence>
<organism evidence="3 4">
    <name type="scientific">Zizania palustris</name>
    <name type="common">Northern wild rice</name>
    <dbReference type="NCBI Taxonomy" id="103762"/>
    <lineage>
        <taxon>Eukaryota</taxon>
        <taxon>Viridiplantae</taxon>
        <taxon>Streptophyta</taxon>
        <taxon>Embryophyta</taxon>
        <taxon>Tracheophyta</taxon>
        <taxon>Spermatophyta</taxon>
        <taxon>Magnoliopsida</taxon>
        <taxon>Liliopsida</taxon>
        <taxon>Poales</taxon>
        <taxon>Poaceae</taxon>
        <taxon>BOP clade</taxon>
        <taxon>Oryzoideae</taxon>
        <taxon>Oryzeae</taxon>
        <taxon>Zizaniinae</taxon>
        <taxon>Zizania</taxon>
    </lineage>
</organism>
<feature type="region of interest" description="Disordered" evidence="1">
    <location>
        <begin position="131"/>
        <end position="184"/>
    </location>
</feature>
<feature type="compositionally biased region" description="Polar residues" evidence="1">
    <location>
        <begin position="149"/>
        <end position="163"/>
    </location>
</feature>
<evidence type="ECO:0000259" key="2">
    <source>
        <dbReference type="PROSITE" id="PS51005"/>
    </source>
</evidence>
<reference evidence="3" key="2">
    <citation type="submission" date="2021-02" db="EMBL/GenBank/DDBJ databases">
        <authorList>
            <person name="Kimball J.A."/>
            <person name="Haas M.W."/>
            <person name="Macchietto M."/>
            <person name="Kono T."/>
            <person name="Duquette J."/>
            <person name="Shao M."/>
        </authorList>
    </citation>
    <scope>NUCLEOTIDE SEQUENCE</scope>
    <source>
        <tissue evidence="3">Fresh leaf tissue</tissue>
    </source>
</reference>
<protein>
    <recommendedName>
        <fullName evidence="2">NAC domain-containing protein</fullName>
    </recommendedName>
</protein>
<evidence type="ECO:0000313" key="4">
    <source>
        <dbReference type="Proteomes" id="UP000729402"/>
    </source>
</evidence>
<sequence>MTWRAMRSAWGVDKLALATTSREVRRAGEGDEPNYSFILNCPLRNYNADGSAKRKARTISGTDGKKWWHSESSKKPVEGAAPGGYFQKFSYKEKTTSGVFKPGWLMVEYGVSKEHGGAADLVLCKIYRSPRKNNSSGSSSSSCGTSTSQATMTPLSMSQSDSGSSKRKAAADHPKAPPPTVQRTSGEEDFFLLADCRGRPGPADRCVQLQRRPQRQRQRYVHASYATHAPICSRH</sequence>
<accession>A0A8J5X710</accession>
<dbReference type="GO" id="GO:0003677">
    <property type="term" value="F:DNA binding"/>
    <property type="evidence" value="ECO:0007669"/>
    <property type="project" value="InterPro"/>
</dbReference>
<feature type="compositionally biased region" description="Low complexity" evidence="1">
    <location>
        <begin position="135"/>
        <end position="148"/>
    </location>
</feature>
<evidence type="ECO:0000256" key="1">
    <source>
        <dbReference type="SAM" id="MobiDB-lite"/>
    </source>
</evidence>
<dbReference type="EMBL" id="JAAALK010000079">
    <property type="protein sequence ID" value="KAG8098842.1"/>
    <property type="molecule type" value="Genomic_DNA"/>
</dbReference>
<feature type="domain" description="NAC" evidence="2">
    <location>
        <begin position="1"/>
        <end position="129"/>
    </location>
</feature>